<keyword evidence="4" id="KW-1185">Reference proteome</keyword>
<dbReference type="EMBL" id="SMFK01000002">
    <property type="protein sequence ID" value="TDD98534.1"/>
    <property type="molecule type" value="Genomic_DNA"/>
</dbReference>
<reference evidence="3 4" key="1">
    <citation type="submission" date="2019-03" db="EMBL/GenBank/DDBJ databases">
        <title>Flavobacterium AR-3-4 sp. nov. isolated from arctic soil.</title>
        <authorList>
            <person name="Chaudhary D.K."/>
        </authorList>
    </citation>
    <scope>NUCLEOTIDE SEQUENCE [LARGE SCALE GENOMIC DNA]</scope>
    <source>
        <strain evidence="3 4">AR-3-4</strain>
    </source>
</reference>
<organism evidence="3 4">
    <name type="scientific">Flavobacterium cellulosilyticum</name>
    <dbReference type="NCBI Taxonomy" id="2541731"/>
    <lineage>
        <taxon>Bacteria</taxon>
        <taxon>Pseudomonadati</taxon>
        <taxon>Bacteroidota</taxon>
        <taxon>Flavobacteriia</taxon>
        <taxon>Flavobacteriales</taxon>
        <taxon>Flavobacteriaceae</taxon>
        <taxon>Flavobacterium</taxon>
    </lineage>
</organism>
<name>A0A4R5CM15_9FLAO</name>
<proteinExistence type="predicted"/>
<keyword evidence="2" id="KW-0732">Signal</keyword>
<keyword evidence="1" id="KW-0472">Membrane</keyword>
<evidence type="ECO:0000256" key="2">
    <source>
        <dbReference type="SAM" id="SignalP"/>
    </source>
</evidence>
<dbReference type="AlphaFoldDB" id="A0A4R5CM15"/>
<keyword evidence="1" id="KW-1133">Transmembrane helix</keyword>
<evidence type="ECO:0000256" key="1">
    <source>
        <dbReference type="SAM" id="Phobius"/>
    </source>
</evidence>
<dbReference type="OrthoDB" id="1375790at2"/>
<accession>A0A4R5CM15</accession>
<evidence type="ECO:0000313" key="4">
    <source>
        <dbReference type="Proteomes" id="UP000295479"/>
    </source>
</evidence>
<keyword evidence="1" id="KW-0812">Transmembrane</keyword>
<gene>
    <name evidence="3" type="ORF">E0F76_05235</name>
</gene>
<protein>
    <submittedName>
        <fullName evidence="3">Signal peptidase</fullName>
    </submittedName>
</protein>
<feature type="chain" id="PRO_5020844170" evidence="2">
    <location>
        <begin position="24"/>
        <end position="75"/>
    </location>
</feature>
<evidence type="ECO:0000313" key="3">
    <source>
        <dbReference type="EMBL" id="TDD98534.1"/>
    </source>
</evidence>
<comment type="caution">
    <text evidence="3">The sequence shown here is derived from an EMBL/GenBank/DDBJ whole genome shotgun (WGS) entry which is preliminary data.</text>
</comment>
<feature type="transmembrane region" description="Helical" evidence="1">
    <location>
        <begin position="47"/>
        <end position="67"/>
    </location>
</feature>
<sequence>MKNNLLKYYIAAFFLCSTFTLFAQPGTEDDGTGLEGTDTPAAPIDDYVWVLALIGLVFVFFKFRTLAKQGNTQLK</sequence>
<dbReference type="Proteomes" id="UP000295479">
    <property type="component" value="Unassembled WGS sequence"/>
</dbReference>
<dbReference type="RefSeq" id="WP_132002343.1">
    <property type="nucleotide sequence ID" value="NZ_SMFK01000002.1"/>
</dbReference>
<feature type="signal peptide" evidence="2">
    <location>
        <begin position="1"/>
        <end position="23"/>
    </location>
</feature>